<organism evidence="1 2">
    <name type="scientific">Chryseobacterium joostei</name>
    <dbReference type="NCBI Taxonomy" id="112234"/>
    <lineage>
        <taxon>Bacteria</taxon>
        <taxon>Pseudomonadati</taxon>
        <taxon>Bacteroidota</taxon>
        <taxon>Flavobacteriia</taxon>
        <taxon>Flavobacteriales</taxon>
        <taxon>Weeksellaceae</taxon>
        <taxon>Chryseobacterium group</taxon>
        <taxon>Chryseobacterium</taxon>
    </lineage>
</organism>
<protein>
    <submittedName>
        <fullName evidence="1">Uncharacterized protein</fullName>
    </submittedName>
</protein>
<dbReference type="AlphaFoldDB" id="A0A1N7K793"/>
<sequence>MKKLKRNELKNIDGGVASALIMCDENWNCPTGLCCTAGLVCRDPKKYGCI</sequence>
<evidence type="ECO:0000313" key="2">
    <source>
        <dbReference type="Proteomes" id="UP000186106"/>
    </source>
</evidence>
<accession>A0A1N7K793</accession>
<name>A0A1N7K793_9FLAO</name>
<dbReference type="STRING" id="112234.SAMN05421768_11072"/>
<gene>
    <name evidence="1" type="ORF">SAMN05421768_11072</name>
</gene>
<proteinExistence type="predicted"/>
<dbReference type="EMBL" id="FTNZ01000010">
    <property type="protein sequence ID" value="SIS57473.1"/>
    <property type="molecule type" value="Genomic_DNA"/>
</dbReference>
<dbReference type="RefSeq" id="WP_164463079.1">
    <property type="nucleotide sequence ID" value="NZ_CAMIMN010000042.1"/>
</dbReference>
<dbReference type="Proteomes" id="UP000186106">
    <property type="component" value="Unassembled WGS sequence"/>
</dbReference>
<evidence type="ECO:0000313" key="1">
    <source>
        <dbReference type="EMBL" id="SIS57473.1"/>
    </source>
</evidence>
<reference evidence="1 2" key="1">
    <citation type="submission" date="2017-01" db="EMBL/GenBank/DDBJ databases">
        <authorList>
            <person name="Mah S.A."/>
            <person name="Swanson W.J."/>
            <person name="Moy G.W."/>
            <person name="Vacquier V.D."/>
        </authorList>
    </citation>
    <scope>NUCLEOTIDE SEQUENCE [LARGE SCALE GENOMIC DNA]</scope>
    <source>
        <strain evidence="1 2">DSM 16927</strain>
    </source>
</reference>